<feature type="non-terminal residue" evidence="1">
    <location>
        <position position="284"/>
    </location>
</feature>
<proteinExistence type="predicted"/>
<sequence>NLLLHASPQNCQEMRFTCAVRAIIRSRKDAIKDMKTSDGIMMRFSPATAENQPANAQPFSVSSRGNLDFVTFSEALCFAEGMWKDSFLRTVYHPPGVVTYIMDKTVNPKWLLHSYRYRRVQKVIPSREVIVQGSQYALQRILGAIRKRNLSPLAPLCLDDSILSEIAKKSNLSSLTDRQLSCLGIIDDDFIGVDGILDRWKKLDLLEDDPSGLLSSLRIGKSAKHNKRYIAYSVDFLAILKKKILASKCRSLPPPKEFLSLPAPKAYRLPYVRYVYARVEFAQL</sequence>
<dbReference type="Proteomes" id="UP001432027">
    <property type="component" value="Unassembled WGS sequence"/>
</dbReference>
<comment type="caution">
    <text evidence="1">The sequence shown here is derived from an EMBL/GenBank/DDBJ whole genome shotgun (WGS) entry which is preliminary data.</text>
</comment>
<protein>
    <submittedName>
        <fullName evidence="1">Uncharacterized protein</fullName>
    </submittedName>
</protein>
<dbReference type="EMBL" id="BTSX01000003">
    <property type="protein sequence ID" value="GMS88149.1"/>
    <property type="molecule type" value="Genomic_DNA"/>
</dbReference>
<gene>
    <name evidence="1" type="ORF">PENTCL1PPCAC_10324</name>
</gene>
<keyword evidence="2" id="KW-1185">Reference proteome</keyword>
<accession>A0AAV5T6J4</accession>
<organism evidence="1 2">
    <name type="scientific">Pristionchus entomophagus</name>
    <dbReference type="NCBI Taxonomy" id="358040"/>
    <lineage>
        <taxon>Eukaryota</taxon>
        <taxon>Metazoa</taxon>
        <taxon>Ecdysozoa</taxon>
        <taxon>Nematoda</taxon>
        <taxon>Chromadorea</taxon>
        <taxon>Rhabditida</taxon>
        <taxon>Rhabditina</taxon>
        <taxon>Diplogasteromorpha</taxon>
        <taxon>Diplogasteroidea</taxon>
        <taxon>Neodiplogasteridae</taxon>
        <taxon>Pristionchus</taxon>
    </lineage>
</organism>
<evidence type="ECO:0000313" key="1">
    <source>
        <dbReference type="EMBL" id="GMS88149.1"/>
    </source>
</evidence>
<evidence type="ECO:0000313" key="2">
    <source>
        <dbReference type="Proteomes" id="UP001432027"/>
    </source>
</evidence>
<reference evidence="1" key="1">
    <citation type="submission" date="2023-10" db="EMBL/GenBank/DDBJ databases">
        <title>Genome assembly of Pristionchus species.</title>
        <authorList>
            <person name="Yoshida K."/>
            <person name="Sommer R.J."/>
        </authorList>
    </citation>
    <scope>NUCLEOTIDE SEQUENCE</scope>
    <source>
        <strain evidence="1">RS0144</strain>
    </source>
</reference>
<feature type="non-terminal residue" evidence="1">
    <location>
        <position position="1"/>
    </location>
</feature>
<dbReference type="AlphaFoldDB" id="A0AAV5T6J4"/>
<name>A0AAV5T6J4_9BILA</name>